<sequence>MSWIVKSLPYAILLFTIGFGWFGLAPLVPYLMHALSATEAEVLIILSSAYGGAFIVVGLISGWLSAKVSLKGTIILAAVLSFIGLVIRVVSPDYIIFLVASVIAALAYPLAMAPIGAVAVSIDKTKTQSITGMSLGGFFLGMAGGSLLNPLIYESVALRGTLAVTAILSLLALIYIIVGGKDYPSKYQQRSLRGVFKMGMVNNWYSGFIVPATTVMFGGIATGILLLHKLGAMAAVYGGLFGSLAFIGSALGTIILPAVFEKANKEKVGYISMSFLAFVFVLVMAYSLSYTVDIALIAAAFFFFGLFADTLWSMELEGVTKYVEDPAKAGFATSLMQVAGNFGVFIIPALLGPLFSVPSSVSIAIGVVAVLFFILFVASFFLRTDKVSPSGQQKPADSKPKAAKPSK</sequence>
<keyword evidence="10" id="KW-1185">Reference proteome</keyword>
<evidence type="ECO:0000256" key="4">
    <source>
        <dbReference type="ARBA" id="ARBA00022989"/>
    </source>
</evidence>
<evidence type="ECO:0000256" key="3">
    <source>
        <dbReference type="ARBA" id="ARBA00022692"/>
    </source>
</evidence>
<dbReference type="RefSeq" id="WP_088820481.1">
    <property type="nucleotide sequence ID" value="NZ_CP019964.1"/>
</dbReference>
<dbReference type="PANTHER" id="PTHR43124">
    <property type="entry name" value="PURINE EFFLUX PUMP PBUE"/>
    <property type="match status" value="1"/>
</dbReference>
<feature type="transmembrane region" description="Helical" evidence="7">
    <location>
        <begin position="201"/>
        <end position="228"/>
    </location>
</feature>
<dbReference type="GO" id="GO:0022857">
    <property type="term" value="F:transmembrane transporter activity"/>
    <property type="evidence" value="ECO:0007669"/>
    <property type="project" value="InterPro"/>
</dbReference>
<dbReference type="InterPro" id="IPR036259">
    <property type="entry name" value="MFS_trans_sf"/>
</dbReference>
<feature type="transmembrane region" description="Helical" evidence="7">
    <location>
        <begin position="12"/>
        <end position="32"/>
    </location>
</feature>
<feature type="transmembrane region" description="Helical" evidence="7">
    <location>
        <begin position="335"/>
        <end position="355"/>
    </location>
</feature>
<dbReference type="GO" id="GO:0005886">
    <property type="term" value="C:plasma membrane"/>
    <property type="evidence" value="ECO:0007669"/>
    <property type="project" value="UniProtKB-SubCell"/>
</dbReference>
<dbReference type="Proteomes" id="UP000197679">
    <property type="component" value="Chromosome"/>
</dbReference>
<comment type="subcellular location">
    <subcellularLocation>
        <location evidence="1">Cell membrane</location>
        <topology evidence="1">Multi-pass membrane protein</topology>
    </subcellularLocation>
</comment>
<evidence type="ECO:0000313" key="9">
    <source>
        <dbReference type="EMBL" id="ASI14186.1"/>
    </source>
</evidence>
<dbReference type="KEGG" id="marh:Mia14_0911"/>
<evidence type="ECO:0000256" key="7">
    <source>
        <dbReference type="SAM" id="Phobius"/>
    </source>
</evidence>
<dbReference type="PANTHER" id="PTHR43124:SF3">
    <property type="entry name" value="CHLORAMPHENICOL EFFLUX PUMP RV0191"/>
    <property type="match status" value="1"/>
</dbReference>
<name>A0A218NP21_9ARCH</name>
<proteinExistence type="predicted"/>
<organism evidence="9 10">
    <name type="scientific">Candidatus Mancarchaeum acidiphilum</name>
    <dbReference type="NCBI Taxonomy" id="1920749"/>
    <lineage>
        <taxon>Archaea</taxon>
        <taxon>Candidatus Micrarchaeota</taxon>
        <taxon>Candidatus Mancarchaeum</taxon>
    </lineage>
</organism>
<dbReference type="SUPFAM" id="SSF103473">
    <property type="entry name" value="MFS general substrate transporter"/>
    <property type="match status" value="1"/>
</dbReference>
<feature type="transmembrane region" description="Helical" evidence="7">
    <location>
        <begin position="158"/>
        <end position="180"/>
    </location>
</feature>
<dbReference type="InterPro" id="IPR050189">
    <property type="entry name" value="MFS_Efflux_Transporters"/>
</dbReference>
<feature type="transmembrane region" description="Helical" evidence="7">
    <location>
        <begin position="96"/>
        <end position="120"/>
    </location>
</feature>
<evidence type="ECO:0000256" key="5">
    <source>
        <dbReference type="ARBA" id="ARBA00023136"/>
    </source>
</evidence>
<keyword evidence="5 7" id="KW-0472">Membrane</keyword>
<evidence type="ECO:0000256" key="2">
    <source>
        <dbReference type="ARBA" id="ARBA00022475"/>
    </source>
</evidence>
<dbReference type="InterPro" id="IPR011701">
    <property type="entry name" value="MFS"/>
</dbReference>
<dbReference type="Gene3D" id="1.20.1250.20">
    <property type="entry name" value="MFS general substrate transporter like domains"/>
    <property type="match status" value="2"/>
</dbReference>
<feature type="transmembrane region" description="Helical" evidence="7">
    <location>
        <begin position="44"/>
        <end position="66"/>
    </location>
</feature>
<gene>
    <name evidence="9" type="ORF">Mia14_0911</name>
</gene>
<dbReference type="EMBL" id="CP019964">
    <property type="protein sequence ID" value="ASI14186.1"/>
    <property type="molecule type" value="Genomic_DNA"/>
</dbReference>
<evidence type="ECO:0000313" key="10">
    <source>
        <dbReference type="Proteomes" id="UP000197679"/>
    </source>
</evidence>
<feature type="transmembrane region" description="Helical" evidence="7">
    <location>
        <begin position="132"/>
        <end position="152"/>
    </location>
</feature>
<dbReference type="OrthoDB" id="57234at2157"/>
<feature type="domain" description="Major facilitator superfamily (MFS) profile" evidence="8">
    <location>
        <begin position="1"/>
        <end position="387"/>
    </location>
</feature>
<reference evidence="9 10" key="1">
    <citation type="journal article" date="2017" name="Nat. Commun.">
        <title>'ARMAN' archaea depend on association with euryarchaeal host in culture and in situ.</title>
        <authorList>
            <person name="Golyshina O."/>
            <person name="Toshchakov S."/>
            <person name="Makarova K."/>
            <person name="Gavrilov S."/>
            <person name="Korzhenkov A."/>
            <person name="La Cono V."/>
            <person name="Arcadi E."/>
            <person name="Nechitaylo T."/>
            <person name="Ferrer M."/>
            <person name="Kublanov I."/>
            <person name="Wolf Y."/>
            <person name="Yakimov M."/>
            <person name="Golyshin P."/>
            <person name="Slesarev A."/>
            <person name="Kozyavkin S."/>
        </authorList>
    </citation>
    <scope>NUCLEOTIDE SEQUENCE [LARGE SCALE GENOMIC DNA]</scope>
    <source>
        <strain evidence="9 10">Mia14</strain>
    </source>
</reference>
<dbReference type="InterPro" id="IPR020846">
    <property type="entry name" value="MFS_dom"/>
</dbReference>
<evidence type="ECO:0000256" key="1">
    <source>
        <dbReference type="ARBA" id="ARBA00004651"/>
    </source>
</evidence>
<evidence type="ECO:0000256" key="6">
    <source>
        <dbReference type="SAM" id="MobiDB-lite"/>
    </source>
</evidence>
<dbReference type="PROSITE" id="PS50850">
    <property type="entry name" value="MFS"/>
    <property type="match status" value="1"/>
</dbReference>
<protein>
    <submittedName>
        <fullName evidence="9">Major facilitator superfamily permease</fullName>
    </submittedName>
</protein>
<feature type="region of interest" description="Disordered" evidence="6">
    <location>
        <begin position="387"/>
        <end position="407"/>
    </location>
</feature>
<dbReference type="Pfam" id="PF07690">
    <property type="entry name" value="MFS_1"/>
    <property type="match status" value="1"/>
</dbReference>
<evidence type="ECO:0000259" key="8">
    <source>
        <dbReference type="PROSITE" id="PS50850"/>
    </source>
</evidence>
<feature type="transmembrane region" description="Helical" evidence="7">
    <location>
        <begin position="361"/>
        <end position="382"/>
    </location>
</feature>
<feature type="transmembrane region" description="Helical" evidence="7">
    <location>
        <begin position="234"/>
        <end position="256"/>
    </location>
</feature>
<dbReference type="GeneID" id="33314449"/>
<keyword evidence="3 7" id="KW-0812">Transmembrane</keyword>
<keyword evidence="4 7" id="KW-1133">Transmembrane helix</keyword>
<accession>A0A218NP21</accession>
<feature type="transmembrane region" description="Helical" evidence="7">
    <location>
        <begin position="294"/>
        <end position="314"/>
    </location>
</feature>
<keyword evidence="2" id="KW-1003">Cell membrane</keyword>
<feature type="transmembrane region" description="Helical" evidence="7">
    <location>
        <begin position="73"/>
        <end position="90"/>
    </location>
</feature>
<feature type="transmembrane region" description="Helical" evidence="7">
    <location>
        <begin position="268"/>
        <end position="288"/>
    </location>
</feature>
<dbReference type="AlphaFoldDB" id="A0A218NP21"/>